<evidence type="ECO:0000256" key="4">
    <source>
        <dbReference type="SAM" id="SignalP"/>
    </source>
</evidence>
<dbReference type="RefSeq" id="XP_001643519.1">
    <property type="nucleotide sequence ID" value="XM_001643469.1"/>
</dbReference>
<protein>
    <submittedName>
        <fullName evidence="5">Exoglucanase repeat family protein</fullName>
    </submittedName>
</protein>
<evidence type="ECO:0000313" key="5">
    <source>
        <dbReference type="EMBL" id="EDO15661.1"/>
    </source>
</evidence>
<dbReference type="PANTHER" id="PTHR31297:SF9">
    <property type="entry name" value="GLUCAN 1,3-BETA-GLUCOSIDASE 2"/>
    <property type="match status" value="1"/>
</dbReference>
<dbReference type="GeneID" id="5543752"/>
<dbReference type="AlphaFoldDB" id="A7TQ12"/>
<dbReference type="GO" id="GO:0009986">
    <property type="term" value="C:cell surface"/>
    <property type="evidence" value="ECO:0007669"/>
    <property type="project" value="TreeGrafter"/>
</dbReference>
<organism evidence="6">
    <name type="scientific">Vanderwaltozyma polyspora (strain ATCC 22028 / DSM 70294 / BCRC 21397 / CBS 2163 / NBRC 10782 / NRRL Y-8283 / UCD 57-17)</name>
    <name type="common">Kluyveromyces polysporus</name>
    <dbReference type="NCBI Taxonomy" id="436907"/>
    <lineage>
        <taxon>Eukaryota</taxon>
        <taxon>Fungi</taxon>
        <taxon>Dikarya</taxon>
        <taxon>Ascomycota</taxon>
        <taxon>Saccharomycotina</taxon>
        <taxon>Saccharomycetes</taxon>
        <taxon>Saccharomycetales</taxon>
        <taxon>Saccharomycetaceae</taxon>
        <taxon>Vanderwaltozyma</taxon>
    </lineage>
</organism>
<feature type="signal peptide" evidence="4">
    <location>
        <begin position="1"/>
        <end position="19"/>
    </location>
</feature>
<dbReference type="eggNOG" id="ENOG502QW42">
    <property type="taxonomic scope" value="Eukaryota"/>
</dbReference>
<sequence>MLDIYLLWITFLFLDFTFAFGSNSEFTSNSVEKYVAYDQNDPVYRGVSIGGWLVTEPYITPTLYKNATEIAKNKQSTINIIDEYTLCQALGHDDARILLDSHFKTWITESDFKQISEEGFNIVRIPIGYWAWKLDYETNMYPGNYTYDDPYVNRIQLDYLNNAYQWAAKYNLKVMLDLHGVPGSQNGFDNSGQTLEKPLWLTKENSTEITTAILREQIDSIFNSNSSSSVSALEIVNEPLGPKLNMTEIVNFYEDTLEYYTITKNKVSTPASNVTFIIHDAFQSPGYWDEYLNPNYINTTSSYLEGKNYTYSPRSIVVDHHHYEVFTDSQLVESQYIRLKHINDFAISISEELSSHSAFVGEWSGAITDCATWLNGIGVGSRYDGTFSSNSSSSTFGRSTTNNRTCTSQNPVSEWSNEYKIQVRQFIEAQLAYYSTHTNGWIFWNWKTEGAAEWDYKELKKNGLFPHPFNKYKYFDKEGNIKPSVSSSLYSEYTSSLSSTASGASSTGAYKNGTSNLIKNKNKNILQSLCGWSLMLLCITVGATALF</sequence>
<dbReference type="EMBL" id="DS480450">
    <property type="protein sequence ID" value="EDO15661.1"/>
    <property type="molecule type" value="Genomic_DNA"/>
</dbReference>
<dbReference type="InParanoid" id="A7TQ12"/>
<dbReference type="OMA" id="KSINYEH"/>
<dbReference type="PhylomeDB" id="A7TQ12"/>
<dbReference type="STRING" id="436907.A7TQ12"/>
<evidence type="ECO:0000256" key="2">
    <source>
        <dbReference type="ARBA" id="ARBA00022801"/>
    </source>
</evidence>
<keyword evidence="3" id="KW-0326">Glycosidase</keyword>
<evidence type="ECO:0000256" key="1">
    <source>
        <dbReference type="ARBA" id="ARBA00005641"/>
    </source>
</evidence>
<keyword evidence="4" id="KW-0732">Signal</keyword>
<dbReference type="Gene3D" id="3.20.20.80">
    <property type="entry name" value="Glycosidases"/>
    <property type="match status" value="1"/>
</dbReference>
<keyword evidence="6" id="KW-1185">Reference proteome</keyword>
<dbReference type="Proteomes" id="UP000000267">
    <property type="component" value="Unassembled WGS sequence"/>
</dbReference>
<dbReference type="OrthoDB" id="62120at2759"/>
<evidence type="ECO:0000313" key="6">
    <source>
        <dbReference type="Proteomes" id="UP000000267"/>
    </source>
</evidence>
<dbReference type="InterPro" id="IPR017853">
    <property type="entry name" value="GH"/>
</dbReference>
<gene>
    <name evidence="5" type="ORF">Kpol_473p20</name>
</gene>
<comment type="similarity">
    <text evidence="1">Belongs to the glycosyl hydrolase 5 (cellulase A) family.</text>
</comment>
<dbReference type="HOGENOM" id="CLU_004624_0_0_1"/>
<dbReference type="SUPFAM" id="SSF51445">
    <property type="entry name" value="(Trans)glycosidases"/>
    <property type="match status" value="1"/>
</dbReference>
<dbReference type="GO" id="GO:0004338">
    <property type="term" value="F:glucan exo-1,3-beta-glucosidase activity"/>
    <property type="evidence" value="ECO:0007669"/>
    <property type="project" value="TreeGrafter"/>
</dbReference>
<dbReference type="FunCoup" id="A7TQ12">
    <property type="interactions" value="50"/>
</dbReference>
<proteinExistence type="inferred from homology"/>
<evidence type="ECO:0000256" key="3">
    <source>
        <dbReference type="ARBA" id="ARBA00023295"/>
    </source>
</evidence>
<dbReference type="GO" id="GO:0009251">
    <property type="term" value="P:glucan catabolic process"/>
    <property type="evidence" value="ECO:0007669"/>
    <property type="project" value="TreeGrafter"/>
</dbReference>
<dbReference type="PANTHER" id="PTHR31297">
    <property type="entry name" value="GLUCAN ENDO-1,6-BETA-GLUCOSIDASE B"/>
    <property type="match status" value="1"/>
</dbReference>
<feature type="chain" id="PRO_5002713081" evidence="4">
    <location>
        <begin position="20"/>
        <end position="547"/>
    </location>
</feature>
<dbReference type="GO" id="GO:0005576">
    <property type="term" value="C:extracellular region"/>
    <property type="evidence" value="ECO:0007669"/>
    <property type="project" value="TreeGrafter"/>
</dbReference>
<accession>A7TQ12</accession>
<reference evidence="5 6" key="1">
    <citation type="journal article" date="2007" name="Proc. Natl. Acad. Sci. U.S.A.">
        <title>Independent sorting-out of thousands of duplicated gene pairs in two yeast species descended from a whole-genome duplication.</title>
        <authorList>
            <person name="Scannell D.R."/>
            <person name="Frank A.C."/>
            <person name="Conant G.C."/>
            <person name="Byrne K.P."/>
            <person name="Woolfit M."/>
            <person name="Wolfe K.H."/>
        </authorList>
    </citation>
    <scope>NUCLEOTIDE SEQUENCE [LARGE SCALE GENOMIC DNA]</scope>
    <source>
        <strain evidence="6">ATCC 22028 / DSM 70294 / BCRC 21397 / CBS 2163 / NBRC 10782 / NRRL Y-8283 / UCD 57-17</strain>
    </source>
</reference>
<dbReference type="KEGG" id="vpo:Kpol_473p20"/>
<keyword evidence="2" id="KW-0378">Hydrolase</keyword>
<name>A7TQ12_VANPO</name>
<dbReference type="InterPro" id="IPR050386">
    <property type="entry name" value="Glycosyl_hydrolase_5"/>
</dbReference>